<reference evidence="12" key="3">
    <citation type="submission" date="2025-09" db="UniProtKB">
        <authorList>
            <consortium name="Ensembl"/>
        </authorList>
    </citation>
    <scope>IDENTIFICATION</scope>
</reference>
<dbReference type="InterPro" id="IPR006571">
    <property type="entry name" value="TLDc_dom"/>
</dbReference>
<dbReference type="RefSeq" id="XP_024912178.1">
    <property type="nucleotide sequence ID" value="XM_025056410.1"/>
</dbReference>
<evidence type="ECO:0000256" key="7">
    <source>
        <dbReference type="ARBA" id="ARBA00039594"/>
    </source>
</evidence>
<evidence type="ECO:0000259" key="11">
    <source>
        <dbReference type="PROSITE" id="PS51886"/>
    </source>
</evidence>
<protein>
    <recommendedName>
        <fullName evidence="7">MTOR-associated protein MEAK7</fullName>
    </recommendedName>
    <alternativeName>
        <fullName evidence="9">TBC/LysM-associated domain-containing protein 1</fullName>
    </alternativeName>
    <alternativeName>
        <fullName evidence="8">TLD domain-containing protein 1</fullName>
    </alternativeName>
</protein>
<reference evidence="12 13" key="1">
    <citation type="journal article" date="2014" name="Nat. Genet.">
        <title>Whole-genome sequence of a flatfish provides insights into ZW sex chromosome evolution and adaptation to a benthic lifestyle.</title>
        <authorList>
            <person name="Chen S."/>
            <person name="Zhang G."/>
            <person name="Shao C."/>
            <person name="Huang Q."/>
            <person name="Liu G."/>
            <person name="Zhang P."/>
            <person name="Song W."/>
            <person name="An N."/>
            <person name="Chalopin D."/>
            <person name="Volff J.N."/>
            <person name="Hong Y."/>
            <person name="Li Q."/>
            <person name="Sha Z."/>
            <person name="Zhou H."/>
            <person name="Xie M."/>
            <person name="Yu Q."/>
            <person name="Liu Y."/>
            <person name="Xiang H."/>
            <person name="Wang N."/>
            <person name="Wu K."/>
            <person name="Yang C."/>
            <person name="Zhou Q."/>
            <person name="Liao X."/>
            <person name="Yang L."/>
            <person name="Hu Q."/>
            <person name="Zhang J."/>
            <person name="Meng L."/>
            <person name="Jin L."/>
            <person name="Tian Y."/>
            <person name="Lian J."/>
            <person name="Yang J."/>
            <person name="Miao G."/>
            <person name="Liu S."/>
            <person name="Liang Z."/>
            <person name="Yan F."/>
            <person name="Li Y."/>
            <person name="Sun B."/>
            <person name="Zhang H."/>
            <person name="Zhang J."/>
            <person name="Zhu Y."/>
            <person name="Du M."/>
            <person name="Zhao Y."/>
            <person name="Schartl M."/>
            <person name="Tang Q."/>
            <person name="Wang J."/>
        </authorList>
    </citation>
    <scope>NUCLEOTIDE SEQUENCE</scope>
</reference>
<dbReference type="RefSeq" id="XP_024912177.1">
    <property type="nucleotide sequence ID" value="XM_025056409.1"/>
</dbReference>
<dbReference type="CTD" id="57707"/>
<evidence type="ECO:0000256" key="10">
    <source>
        <dbReference type="SAM" id="MobiDB-lite"/>
    </source>
</evidence>
<evidence type="ECO:0000256" key="1">
    <source>
        <dbReference type="ARBA" id="ARBA00004370"/>
    </source>
</evidence>
<comment type="subcellular location">
    <subcellularLocation>
        <location evidence="3">Cytoplasm</location>
    </subcellularLocation>
    <subcellularLocation>
        <location evidence="2">Lysosome</location>
    </subcellularLocation>
    <subcellularLocation>
        <location evidence="1">Membrane</location>
    </subcellularLocation>
</comment>
<dbReference type="RefSeq" id="XP_008309628.1">
    <property type="nucleotide sequence ID" value="XM_008311406.3"/>
</dbReference>
<feature type="region of interest" description="Disordered" evidence="10">
    <location>
        <begin position="440"/>
        <end position="468"/>
    </location>
</feature>
<proteinExistence type="predicted"/>
<dbReference type="GO" id="GO:0005764">
    <property type="term" value="C:lysosome"/>
    <property type="evidence" value="ECO:0007669"/>
    <property type="project" value="UniProtKB-SubCell"/>
</dbReference>
<sequence length="468" mass="51300">MGNTESVVVQKRLARFRPDERPVVEAVFNKVQGSSGGKTLTLEMLQTFLGSLASASMIQRLFSCMCSIDPNIAAPPAASGKTDTISVASATPGVSREHLVIFLADTLHGTAEERAPLVLAMSQERPVAAVSCDQVTEFLQDLISAVVQILASSGRLQGWNPDRMSDSCAGVRLLAEQMCSELKPTDLGGCDVSCLEDWIFRVPAVSLYLEVLVAEGLQVFPGGRSTGSLLPPCRETPWRDLQSLLDLPTILFLAPQLPDRCNAPWRLVFSTQLHGESFTRMVGGLTKRGPTLLMVRDSKGHVFGGFASHSWEVKPQFQGDSRCFLFTVSPKLRVYTATGYNQHFMYLNQNQQTMPNGLGMGGQHGYFGLWLDSDFGRGHSRARPKCTTYGSPQLSADEDFSLDSVEVWAVGKPSAPEEGEEAQGKRSVLDMDPEVQAIMEMTGKTLHSQGLREPEEEEEEEEEEGEHR</sequence>
<evidence type="ECO:0000256" key="8">
    <source>
        <dbReference type="ARBA" id="ARBA00041780"/>
    </source>
</evidence>
<dbReference type="GO" id="GO:0031929">
    <property type="term" value="P:TOR signaling"/>
    <property type="evidence" value="ECO:0007669"/>
    <property type="project" value="TreeGrafter"/>
</dbReference>
<reference evidence="12" key="2">
    <citation type="submission" date="2025-08" db="UniProtKB">
        <authorList>
            <consortium name="Ensembl"/>
        </authorList>
    </citation>
    <scope>IDENTIFICATION</scope>
</reference>
<dbReference type="FunCoup" id="A0A3P8UIM3">
    <property type="interactions" value="397"/>
</dbReference>
<organism evidence="12 13">
    <name type="scientific">Cynoglossus semilaevis</name>
    <name type="common">Tongue sole</name>
    <dbReference type="NCBI Taxonomy" id="244447"/>
    <lineage>
        <taxon>Eukaryota</taxon>
        <taxon>Metazoa</taxon>
        <taxon>Chordata</taxon>
        <taxon>Craniata</taxon>
        <taxon>Vertebrata</taxon>
        <taxon>Euteleostomi</taxon>
        <taxon>Actinopterygii</taxon>
        <taxon>Neopterygii</taxon>
        <taxon>Teleostei</taxon>
        <taxon>Neoteleostei</taxon>
        <taxon>Acanthomorphata</taxon>
        <taxon>Carangaria</taxon>
        <taxon>Pleuronectiformes</taxon>
        <taxon>Pleuronectoidei</taxon>
        <taxon>Cynoglossidae</taxon>
        <taxon>Cynoglossinae</taxon>
        <taxon>Cynoglossus</taxon>
    </lineage>
</organism>
<accession>A0A3P8UIM3</accession>
<dbReference type="GO" id="GO:0016020">
    <property type="term" value="C:membrane"/>
    <property type="evidence" value="ECO:0007669"/>
    <property type="project" value="UniProtKB-SubCell"/>
</dbReference>
<keyword evidence="6" id="KW-0458">Lysosome</keyword>
<feature type="domain" description="TLDc" evidence="11">
    <location>
        <begin position="243"/>
        <end position="411"/>
    </location>
</feature>
<dbReference type="Ensembl" id="ENSCSET00000000491.1">
    <property type="protein sequence ID" value="ENSCSEP00000000466.1"/>
    <property type="gene ID" value="ENSCSEG00000000335.1"/>
</dbReference>
<dbReference type="OMA" id="CGRITHR"/>
<evidence type="ECO:0000256" key="3">
    <source>
        <dbReference type="ARBA" id="ARBA00004496"/>
    </source>
</evidence>
<dbReference type="PANTHER" id="PTHR23354:SF131">
    <property type="entry name" value="MTOR-ASSOCIATED PROTEIN MEAK7"/>
    <property type="match status" value="1"/>
</dbReference>
<evidence type="ECO:0000256" key="4">
    <source>
        <dbReference type="ARBA" id="ARBA00022490"/>
    </source>
</evidence>
<dbReference type="GeneID" id="103379747"/>
<keyword evidence="5" id="KW-0472">Membrane</keyword>
<dbReference type="InParanoid" id="A0A3P8UIM3"/>
<dbReference type="OrthoDB" id="289228at2759"/>
<name>A0A3P8UIM3_CYNSE</name>
<dbReference type="Proteomes" id="UP000265120">
    <property type="component" value="Chromosome 6"/>
</dbReference>
<evidence type="ECO:0000256" key="2">
    <source>
        <dbReference type="ARBA" id="ARBA00004371"/>
    </source>
</evidence>
<evidence type="ECO:0000313" key="13">
    <source>
        <dbReference type="Proteomes" id="UP000265120"/>
    </source>
</evidence>
<dbReference type="GeneTree" id="ENSGT00940000158087"/>
<dbReference type="PROSITE" id="PS51886">
    <property type="entry name" value="TLDC"/>
    <property type="match status" value="1"/>
</dbReference>
<dbReference type="GO" id="GO:0006979">
    <property type="term" value="P:response to oxidative stress"/>
    <property type="evidence" value="ECO:0007669"/>
    <property type="project" value="TreeGrafter"/>
</dbReference>
<keyword evidence="4" id="KW-0963">Cytoplasm</keyword>
<evidence type="ECO:0000256" key="9">
    <source>
        <dbReference type="ARBA" id="ARBA00042134"/>
    </source>
</evidence>
<dbReference type="KEGG" id="csem:103379747"/>
<evidence type="ECO:0000313" key="12">
    <source>
        <dbReference type="Ensembl" id="ENSCSEP00000000466.1"/>
    </source>
</evidence>
<keyword evidence="13" id="KW-1185">Reference proteome</keyword>
<dbReference type="PANTHER" id="PTHR23354">
    <property type="entry name" value="NUCLEOLAR PROTEIN 7/ESTROGEN RECEPTOR COACTIVATOR-RELATED"/>
    <property type="match status" value="1"/>
</dbReference>
<dbReference type="RefSeq" id="XP_016888335.1">
    <property type="nucleotide sequence ID" value="XM_017032846.2"/>
</dbReference>
<evidence type="ECO:0000256" key="5">
    <source>
        <dbReference type="ARBA" id="ARBA00023136"/>
    </source>
</evidence>
<evidence type="ECO:0000256" key="6">
    <source>
        <dbReference type="ARBA" id="ARBA00023228"/>
    </source>
</evidence>
<dbReference type="Pfam" id="PF07534">
    <property type="entry name" value="TLD"/>
    <property type="match status" value="1"/>
</dbReference>
<dbReference type="GO" id="GO:0005634">
    <property type="term" value="C:nucleus"/>
    <property type="evidence" value="ECO:0007669"/>
    <property type="project" value="TreeGrafter"/>
</dbReference>
<feature type="compositionally biased region" description="Acidic residues" evidence="10">
    <location>
        <begin position="454"/>
        <end position="468"/>
    </location>
</feature>
<dbReference type="STRING" id="244447.ENSCSEP00000000466"/>
<dbReference type="AlphaFoldDB" id="A0A3P8UIM3"/>
<dbReference type="SMART" id="SM00584">
    <property type="entry name" value="TLDc"/>
    <property type="match status" value="1"/>
</dbReference>